<evidence type="ECO:0000313" key="2">
    <source>
        <dbReference type="EMBL" id="THU67304.1"/>
    </source>
</evidence>
<keyword evidence="3" id="KW-1185">Reference proteome</keyword>
<protein>
    <submittedName>
        <fullName evidence="2">Uncharacterized protein</fullName>
    </submittedName>
</protein>
<sequence>MKARKHKDRPYRGEAGAAGHTDHVGRPQAVRTRSTGRWLRKLALMNGQGTQPLWLPNCTTISMTVQYQNDKINKNANRVHLVWSL</sequence>
<proteinExistence type="predicted"/>
<evidence type="ECO:0000256" key="1">
    <source>
        <dbReference type="SAM" id="MobiDB-lite"/>
    </source>
</evidence>
<reference evidence="2 3" key="1">
    <citation type="journal article" date="2019" name="Nat. Plants">
        <title>Genome sequencing of Musa balbisiana reveals subgenome evolution and function divergence in polyploid bananas.</title>
        <authorList>
            <person name="Yao X."/>
        </authorList>
    </citation>
    <scope>NUCLEOTIDE SEQUENCE [LARGE SCALE GENOMIC DNA]</scope>
    <source>
        <strain evidence="3">cv. DH-PKW</strain>
        <tissue evidence="2">Leaves</tissue>
    </source>
</reference>
<dbReference type="Proteomes" id="UP000317650">
    <property type="component" value="Chromosome 5"/>
</dbReference>
<feature type="region of interest" description="Disordered" evidence="1">
    <location>
        <begin position="1"/>
        <end position="33"/>
    </location>
</feature>
<dbReference type="AlphaFoldDB" id="A0A4S8JY88"/>
<name>A0A4S8JY88_MUSBA</name>
<comment type="caution">
    <text evidence="2">The sequence shown here is derived from an EMBL/GenBank/DDBJ whole genome shotgun (WGS) entry which is preliminary data.</text>
</comment>
<evidence type="ECO:0000313" key="3">
    <source>
        <dbReference type="Proteomes" id="UP000317650"/>
    </source>
</evidence>
<accession>A0A4S8JY88</accession>
<dbReference type="EMBL" id="PYDT01000003">
    <property type="protein sequence ID" value="THU67304.1"/>
    <property type="molecule type" value="Genomic_DNA"/>
</dbReference>
<gene>
    <name evidence="2" type="ORF">C4D60_Mb05t23240</name>
</gene>
<organism evidence="2 3">
    <name type="scientific">Musa balbisiana</name>
    <name type="common">Banana</name>
    <dbReference type="NCBI Taxonomy" id="52838"/>
    <lineage>
        <taxon>Eukaryota</taxon>
        <taxon>Viridiplantae</taxon>
        <taxon>Streptophyta</taxon>
        <taxon>Embryophyta</taxon>
        <taxon>Tracheophyta</taxon>
        <taxon>Spermatophyta</taxon>
        <taxon>Magnoliopsida</taxon>
        <taxon>Liliopsida</taxon>
        <taxon>Zingiberales</taxon>
        <taxon>Musaceae</taxon>
        <taxon>Musa</taxon>
    </lineage>
</organism>